<dbReference type="Proteomes" id="UP001596003">
    <property type="component" value="Unassembled WGS sequence"/>
</dbReference>
<dbReference type="Gene3D" id="3.40.50.300">
    <property type="entry name" value="P-loop containing nucleotide triphosphate hydrolases"/>
    <property type="match status" value="1"/>
</dbReference>
<keyword evidence="3" id="KW-1185">Reference proteome</keyword>
<protein>
    <submittedName>
        <fullName evidence="2">NB-ARC domain-containing protein</fullName>
    </submittedName>
</protein>
<sequence length="904" mass="106327">MNYILNQINKKIDLLNSLDKKQDLKTHLQSKLEFYLIFILGYLWNKNIDKVSEEKKEEILKSILKPSIGSIVSISRHLDIETEIFGNRKLNKLRDSIEKYPNLRNEQLGHGYTFEDEIETIILTFKYLLELFDNSESEILADHDLILVTSNDNGFYKGINFKSNGSDYTLWTCPKEVHDFQKGALYIKYNNNTYFKLSPFIIVENENDFYTFSSIEEKLTGRTKYNQLLRTGKIILEFPELTTINIIEDSLKIKSSNGTIINKYSKNHKKYIDVGVSNQIDKFLTKNNSSVFATLWGHGGIGKTSAIQNVCEILINTEYKKFDYIIFLSAKDRYYNYYQGIIEEIKGNFNSFNEIVEFINKILFDIDNSLDEEQIINFQGKVLIVIDDFETFSKEEKNKITSFIEKLNINYHKVILTTRSATLITGIEIETNELSENKTIDFLIEATANEFPDINFEKEIKIFRKYSRQIYEITSGRPLFILQFLILYVQKGSILETLLIDIKSLDQAKSFLYDRIYDYLSNDAKNMFLGINLLVTNDDLTGLIDNLKFILNKEDNDSTFDNSMNELIKLRIIERLDEDFFKVFSPEILRLMRAYYEKKGKEYDGDITNRYNLIKSGEKLETEYALLKIADSKRLEASESEVENQYRRIIKRETAKLDVRLKALFNYANYLFSQKGRVDKAIKLFSDYWHWFKFNPDFIINNSKFHWAEGSSTFRYKAVDILENYISSKPKISEETYFEILGTQMTYSTILLISERNEIKDKKRFKEIKEQQYRWLYNDQRTRFNKLFNYPGSKLYGLVKDKDLMELSPKCRNFVLDGLTHFTEVAIRLNKHELAKEVCNKIITELPTDYHKPFEYKLNKIGIITKEESSEDEDDILDYVNIKGKETIMAIKLKQAFENKISID</sequence>
<dbReference type="SUPFAM" id="SSF52540">
    <property type="entry name" value="P-loop containing nucleoside triphosphate hydrolases"/>
    <property type="match status" value="1"/>
</dbReference>
<dbReference type="InterPro" id="IPR027417">
    <property type="entry name" value="P-loop_NTPase"/>
</dbReference>
<feature type="domain" description="NB-ARC" evidence="1">
    <location>
        <begin position="278"/>
        <end position="423"/>
    </location>
</feature>
<accession>A0ABV8ZPY7</accession>
<organism evidence="2 3">
    <name type="scientific">Flavobacterium chungangensis</name>
    <dbReference type="NCBI Taxonomy" id="2708132"/>
    <lineage>
        <taxon>Bacteria</taxon>
        <taxon>Pseudomonadati</taxon>
        <taxon>Bacteroidota</taxon>
        <taxon>Flavobacteriia</taxon>
        <taxon>Flavobacteriales</taxon>
        <taxon>Flavobacteriaceae</taxon>
        <taxon>Flavobacterium</taxon>
    </lineage>
</organism>
<comment type="caution">
    <text evidence="2">The sequence shown here is derived from an EMBL/GenBank/DDBJ whole genome shotgun (WGS) entry which is preliminary data.</text>
</comment>
<evidence type="ECO:0000313" key="3">
    <source>
        <dbReference type="Proteomes" id="UP001596003"/>
    </source>
</evidence>
<proteinExistence type="predicted"/>
<gene>
    <name evidence="2" type="ORF">ACFO3N_22855</name>
</gene>
<reference evidence="3" key="1">
    <citation type="journal article" date="2019" name="Int. J. Syst. Evol. Microbiol.">
        <title>The Global Catalogue of Microorganisms (GCM) 10K type strain sequencing project: providing services to taxonomists for standard genome sequencing and annotation.</title>
        <authorList>
            <consortium name="The Broad Institute Genomics Platform"/>
            <consortium name="The Broad Institute Genome Sequencing Center for Infectious Disease"/>
            <person name="Wu L."/>
            <person name="Ma J."/>
        </authorList>
    </citation>
    <scope>NUCLEOTIDE SEQUENCE [LARGE SCALE GENOMIC DNA]</scope>
    <source>
        <strain evidence="3">NBRC 103627</strain>
    </source>
</reference>
<name>A0ABV8ZPY7_9FLAO</name>
<evidence type="ECO:0000313" key="2">
    <source>
        <dbReference type="EMBL" id="MFC4479930.1"/>
    </source>
</evidence>
<evidence type="ECO:0000259" key="1">
    <source>
        <dbReference type="Pfam" id="PF00931"/>
    </source>
</evidence>
<dbReference type="EMBL" id="JBHSFY010000019">
    <property type="protein sequence ID" value="MFC4479930.1"/>
    <property type="molecule type" value="Genomic_DNA"/>
</dbReference>
<dbReference type="Pfam" id="PF00931">
    <property type="entry name" value="NB-ARC"/>
    <property type="match status" value="1"/>
</dbReference>
<dbReference type="InterPro" id="IPR002182">
    <property type="entry name" value="NB-ARC"/>
</dbReference>
<dbReference type="RefSeq" id="WP_379801162.1">
    <property type="nucleotide sequence ID" value="NZ_JBHSFY010000019.1"/>
</dbReference>